<dbReference type="Gene3D" id="3.40.50.10350">
    <property type="entry name" value="Glycerate kinase, domain 1"/>
    <property type="match status" value="1"/>
</dbReference>
<evidence type="ECO:0000256" key="4">
    <source>
        <dbReference type="PIRNR" id="PIRNR006078"/>
    </source>
</evidence>
<dbReference type="Proteomes" id="UP001500363">
    <property type="component" value="Unassembled WGS sequence"/>
</dbReference>
<evidence type="ECO:0000256" key="2">
    <source>
        <dbReference type="ARBA" id="ARBA00022679"/>
    </source>
</evidence>
<accession>A0ABN2A676</accession>
<dbReference type="InterPro" id="IPR036129">
    <property type="entry name" value="Glycerate_kinase_sf"/>
</dbReference>
<reference evidence="5 6" key="1">
    <citation type="journal article" date="2019" name="Int. J. Syst. Evol. Microbiol.">
        <title>The Global Catalogue of Microorganisms (GCM) 10K type strain sequencing project: providing services to taxonomists for standard genome sequencing and annotation.</title>
        <authorList>
            <consortium name="The Broad Institute Genomics Platform"/>
            <consortium name="The Broad Institute Genome Sequencing Center for Infectious Disease"/>
            <person name="Wu L."/>
            <person name="Ma J."/>
        </authorList>
    </citation>
    <scope>NUCLEOTIDE SEQUENCE [LARGE SCALE GENOMIC DNA]</scope>
    <source>
        <strain evidence="5 6">JCM 14303</strain>
    </source>
</reference>
<dbReference type="Gene3D" id="3.90.1510.10">
    <property type="entry name" value="Glycerate kinase, domain 2"/>
    <property type="match status" value="1"/>
</dbReference>
<dbReference type="EMBL" id="BAAANC010000001">
    <property type="protein sequence ID" value="GAA1511970.1"/>
    <property type="molecule type" value="Genomic_DNA"/>
</dbReference>
<dbReference type="GO" id="GO:0016301">
    <property type="term" value="F:kinase activity"/>
    <property type="evidence" value="ECO:0007669"/>
    <property type="project" value="UniProtKB-KW"/>
</dbReference>
<name>A0ABN2A676_9ACTN</name>
<dbReference type="PIRSF" id="PIRSF006078">
    <property type="entry name" value="GlxK"/>
    <property type="match status" value="1"/>
</dbReference>
<comment type="similarity">
    <text evidence="1 4">Belongs to the glycerate kinase type-1 family.</text>
</comment>
<keyword evidence="6" id="KW-1185">Reference proteome</keyword>
<protein>
    <submittedName>
        <fullName evidence="5">Glycerate kinase</fullName>
    </submittedName>
</protein>
<comment type="caution">
    <text evidence="5">The sequence shown here is derived from an EMBL/GenBank/DDBJ whole genome shotgun (WGS) entry which is preliminary data.</text>
</comment>
<evidence type="ECO:0000256" key="1">
    <source>
        <dbReference type="ARBA" id="ARBA00006284"/>
    </source>
</evidence>
<dbReference type="PANTHER" id="PTHR21599">
    <property type="entry name" value="GLYCERATE KINASE"/>
    <property type="match status" value="1"/>
</dbReference>
<dbReference type="InterPro" id="IPR018193">
    <property type="entry name" value="Glyc_kinase_flavodox-like_fold"/>
</dbReference>
<evidence type="ECO:0000313" key="6">
    <source>
        <dbReference type="Proteomes" id="UP001500363"/>
    </source>
</evidence>
<keyword evidence="2 4" id="KW-0808">Transferase</keyword>
<proteinExistence type="inferred from homology"/>
<sequence>MLGVLLGWADHWGVLIDPIANPAPIGAAYRDRRPVRQVAAVARIQRGVCEDGLMRVLIAPDKFAGTLTAVEAAAAIEEGWRRRDPEAEVLVAPMADGGPGFIDVLSAVVDGKLLAVTVRGPLGGEVPATVLVAGETAYVETAQACGLHLVEPADRRPEDGTTYGVGQLIAAAVDAGAKRIVLGLGGSGTNDAGAGLLAALGATGVGGSLDAGATGLADLTAVDLEPARSKMAGVEFVAASDVENPMLGLRGATNIFGKQKGVTDERKPVVDGWLTHFAELADRKTADQKGAGAAGGLGYALLLLGAERVSGIDLVADLTGLKEKAGRVDLVLSGEGAFDFQSRDGKVIAGVAKVANDAMRPCVVLAGKVLIGSREMRTMGVESAYSLVDAVGEEQAFADPHGSLATVAERVARTWAR</sequence>
<dbReference type="Pfam" id="PF02595">
    <property type="entry name" value="Gly_kinase"/>
    <property type="match status" value="1"/>
</dbReference>
<dbReference type="InterPro" id="IPR018197">
    <property type="entry name" value="Glycerate_kinase_RE-like"/>
</dbReference>
<organism evidence="5 6">
    <name type="scientific">Kribbella lupini</name>
    <dbReference type="NCBI Taxonomy" id="291602"/>
    <lineage>
        <taxon>Bacteria</taxon>
        <taxon>Bacillati</taxon>
        <taxon>Actinomycetota</taxon>
        <taxon>Actinomycetes</taxon>
        <taxon>Propionibacteriales</taxon>
        <taxon>Kribbellaceae</taxon>
        <taxon>Kribbella</taxon>
    </lineage>
</organism>
<evidence type="ECO:0000313" key="5">
    <source>
        <dbReference type="EMBL" id="GAA1511970.1"/>
    </source>
</evidence>
<dbReference type="InterPro" id="IPR004381">
    <property type="entry name" value="Glycerate_kinase"/>
</dbReference>
<dbReference type="SUPFAM" id="SSF110738">
    <property type="entry name" value="Glycerate kinase I"/>
    <property type="match status" value="1"/>
</dbReference>
<keyword evidence="3 4" id="KW-0418">Kinase</keyword>
<dbReference type="PANTHER" id="PTHR21599:SF0">
    <property type="entry name" value="GLYCERATE KINASE"/>
    <property type="match status" value="1"/>
</dbReference>
<dbReference type="NCBIfam" id="TIGR00045">
    <property type="entry name" value="glycerate kinase"/>
    <property type="match status" value="1"/>
</dbReference>
<gene>
    <name evidence="5" type="ORF">GCM10009741_06780</name>
</gene>
<evidence type="ECO:0000256" key="3">
    <source>
        <dbReference type="ARBA" id="ARBA00022777"/>
    </source>
</evidence>